<reference evidence="3" key="1">
    <citation type="submission" date="2016-10" db="EMBL/GenBank/DDBJ databases">
        <authorList>
            <person name="Varghese N."/>
            <person name="Submissions S."/>
        </authorList>
    </citation>
    <scope>NUCLEOTIDE SEQUENCE [LARGE SCALE GENOMIC DNA]</scope>
    <source>
        <strain evidence="3">DSM 23095</strain>
    </source>
</reference>
<dbReference type="STRING" id="686796.SAMN04488104_104712"/>
<sequence>MKIEFLDSFVVKLNQQVSYIAADKPKAARKFKNDLLQKVKLISDHPYQYRKSIYFENEKIRDLVFKGYTIVYRVDEQKQIISVFALIKHEEGLLGNPQKSTLV</sequence>
<dbReference type="EMBL" id="FNAC01000047">
    <property type="protein sequence ID" value="SDD68653.1"/>
    <property type="molecule type" value="Genomic_DNA"/>
</dbReference>
<dbReference type="Gene3D" id="3.30.2310.20">
    <property type="entry name" value="RelE-like"/>
    <property type="match status" value="1"/>
</dbReference>
<dbReference type="Pfam" id="PF05016">
    <property type="entry name" value="ParE_toxin"/>
    <property type="match status" value="1"/>
</dbReference>
<keyword evidence="3" id="KW-1185">Reference proteome</keyword>
<dbReference type="RefSeq" id="WP_087941056.1">
    <property type="nucleotide sequence ID" value="NZ_FNAC01000047.1"/>
</dbReference>
<dbReference type="InterPro" id="IPR007712">
    <property type="entry name" value="RelE/ParE_toxin"/>
</dbReference>
<dbReference type="SUPFAM" id="SSF143011">
    <property type="entry name" value="RelE-like"/>
    <property type="match status" value="1"/>
</dbReference>
<evidence type="ECO:0000256" key="1">
    <source>
        <dbReference type="ARBA" id="ARBA00022649"/>
    </source>
</evidence>
<gene>
    <name evidence="2" type="ORF">SAMN04488104_104712</name>
</gene>
<evidence type="ECO:0000313" key="3">
    <source>
        <dbReference type="Proteomes" id="UP000199060"/>
    </source>
</evidence>
<dbReference type="AlphaFoldDB" id="A0A1G6WSN0"/>
<protein>
    <submittedName>
        <fullName evidence="2">Plasmid stabilization system protein ParE</fullName>
    </submittedName>
</protein>
<dbReference type="OrthoDB" id="1362197at2"/>
<organism evidence="2 3">
    <name type="scientific">Algoriphagus faecimaris</name>
    <dbReference type="NCBI Taxonomy" id="686796"/>
    <lineage>
        <taxon>Bacteria</taxon>
        <taxon>Pseudomonadati</taxon>
        <taxon>Bacteroidota</taxon>
        <taxon>Cytophagia</taxon>
        <taxon>Cytophagales</taxon>
        <taxon>Cyclobacteriaceae</taxon>
        <taxon>Algoriphagus</taxon>
    </lineage>
</organism>
<proteinExistence type="predicted"/>
<name>A0A1G6WSN0_9BACT</name>
<evidence type="ECO:0000313" key="2">
    <source>
        <dbReference type="EMBL" id="SDD68653.1"/>
    </source>
</evidence>
<keyword evidence="1" id="KW-1277">Toxin-antitoxin system</keyword>
<dbReference type="InterPro" id="IPR035093">
    <property type="entry name" value="RelE/ParE_toxin_dom_sf"/>
</dbReference>
<dbReference type="Proteomes" id="UP000199060">
    <property type="component" value="Unassembled WGS sequence"/>
</dbReference>
<accession>A0A1G6WSN0</accession>